<dbReference type="Proteomes" id="UP000320461">
    <property type="component" value="Unassembled WGS sequence"/>
</dbReference>
<proteinExistence type="predicted"/>
<gene>
    <name evidence="1" type="ORF">CGE01nite_03790</name>
</gene>
<evidence type="ECO:0000313" key="2">
    <source>
        <dbReference type="Proteomes" id="UP000320461"/>
    </source>
</evidence>
<comment type="caution">
    <text evidence="1">The sequence shown here is derived from an EMBL/GenBank/DDBJ whole genome shotgun (WGS) entry which is preliminary data.</text>
</comment>
<reference evidence="1 2" key="1">
    <citation type="submission" date="2019-06" db="EMBL/GenBank/DDBJ databases">
        <title>Whole genome shotgun sequence of Cellulomonas gelida NBRC 3748.</title>
        <authorList>
            <person name="Hosoyama A."/>
            <person name="Uohara A."/>
            <person name="Ohji S."/>
            <person name="Ichikawa N."/>
        </authorList>
    </citation>
    <scope>NUCLEOTIDE SEQUENCE [LARGE SCALE GENOMIC DNA]</scope>
    <source>
        <strain evidence="1 2">NBRC 3748</strain>
    </source>
</reference>
<sequence length="68" mass="8020">MSRASRDQVYVAHVLELHVPARSEFVVRQRWLADPEMMAFNAGWEVASEGYDRATGCIRWPRTWRLTR</sequence>
<name>A0A4Y3KJI3_9CELL</name>
<organism evidence="1 2">
    <name type="scientific">Cellulomonas gelida</name>
    <dbReference type="NCBI Taxonomy" id="1712"/>
    <lineage>
        <taxon>Bacteria</taxon>
        <taxon>Bacillati</taxon>
        <taxon>Actinomycetota</taxon>
        <taxon>Actinomycetes</taxon>
        <taxon>Micrococcales</taxon>
        <taxon>Cellulomonadaceae</taxon>
        <taxon>Cellulomonas</taxon>
    </lineage>
</organism>
<dbReference type="AlphaFoldDB" id="A0A4Y3KJI3"/>
<dbReference type="EMBL" id="BJLQ01000003">
    <property type="protein sequence ID" value="GEA83128.1"/>
    <property type="molecule type" value="Genomic_DNA"/>
</dbReference>
<accession>A0A4Y3KJI3</accession>
<protein>
    <submittedName>
        <fullName evidence="1">Uncharacterized protein</fullName>
    </submittedName>
</protein>
<keyword evidence="2" id="KW-1185">Reference proteome</keyword>
<evidence type="ECO:0000313" key="1">
    <source>
        <dbReference type="EMBL" id="GEA83128.1"/>
    </source>
</evidence>